<dbReference type="EMBL" id="JYNY01000067">
    <property type="protein sequence ID" value="KJJ85832.1"/>
    <property type="molecule type" value="Genomic_DNA"/>
</dbReference>
<sequence length="208" mass="23914">MIELNLLPESMRKKKNEGKEPPRFLLPIIFLAAIFILIISCMLLFVMFFKIAQFNDVKKVWDKNIDNRKMVDFLNSRLKQLEGQIELAKKISKSDFKWAKVLNSLNAAVVDNMWFSAFEIVSEKGNSKKSDSKKKQALKNKDMVVLYGYAVNGQDTATGVVAKFIDSLKKEKFLADYFEAITLQGVNKQMINTEEAMSFKIICRLRPN</sequence>
<evidence type="ECO:0000313" key="3">
    <source>
        <dbReference type="Proteomes" id="UP000033428"/>
    </source>
</evidence>
<keyword evidence="3" id="KW-1185">Reference proteome</keyword>
<gene>
    <name evidence="2" type="ORF">OMAG_000307</name>
</gene>
<proteinExistence type="predicted"/>
<reference evidence="2 3" key="1">
    <citation type="submission" date="2015-02" db="EMBL/GenBank/DDBJ databases">
        <title>Single-cell genomics of uncultivated deep-branching MTB reveals a conserved set of magnetosome genes.</title>
        <authorList>
            <person name="Kolinko S."/>
            <person name="Richter M."/>
            <person name="Glockner F.O."/>
            <person name="Brachmann A."/>
            <person name="Schuler D."/>
        </authorList>
    </citation>
    <scope>NUCLEOTIDE SEQUENCE [LARGE SCALE GENOMIC DNA]</scope>
    <source>
        <strain evidence="2">SKK-01</strain>
    </source>
</reference>
<protein>
    <recommendedName>
        <fullName evidence="4">Fimbrial assembly family protein</fullName>
    </recommendedName>
</protein>
<organism evidence="2 3">
    <name type="scientific">Candidatus Omnitrophus magneticus</name>
    <dbReference type="NCBI Taxonomy" id="1609969"/>
    <lineage>
        <taxon>Bacteria</taxon>
        <taxon>Pseudomonadati</taxon>
        <taxon>Candidatus Omnitrophota</taxon>
        <taxon>Candidatus Omnitrophus</taxon>
    </lineage>
</organism>
<evidence type="ECO:0000313" key="2">
    <source>
        <dbReference type="EMBL" id="KJJ85832.1"/>
    </source>
</evidence>
<name>A0A0F0CRD4_9BACT</name>
<keyword evidence="1" id="KW-0812">Transmembrane</keyword>
<keyword evidence="1" id="KW-1133">Transmembrane helix</keyword>
<keyword evidence="1" id="KW-0472">Membrane</keyword>
<evidence type="ECO:0008006" key="4">
    <source>
        <dbReference type="Google" id="ProtNLM"/>
    </source>
</evidence>
<evidence type="ECO:0000256" key="1">
    <source>
        <dbReference type="SAM" id="Phobius"/>
    </source>
</evidence>
<feature type="transmembrane region" description="Helical" evidence="1">
    <location>
        <begin position="24"/>
        <end position="49"/>
    </location>
</feature>
<dbReference type="Proteomes" id="UP000033428">
    <property type="component" value="Unassembled WGS sequence"/>
</dbReference>
<accession>A0A0F0CRD4</accession>
<dbReference type="AlphaFoldDB" id="A0A0F0CRD4"/>
<comment type="caution">
    <text evidence="2">The sequence shown here is derived from an EMBL/GenBank/DDBJ whole genome shotgun (WGS) entry which is preliminary data.</text>
</comment>